<keyword evidence="3" id="KW-1185">Reference proteome</keyword>
<dbReference type="Gene3D" id="3.30.200.20">
    <property type="entry name" value="Phosphorylase Kinase, domain 1"/>
    <property type="match status" value="1"/>
</dbReference>
<accession>A0AA37T1Y7</accession>
<sequence length="348" mass="40233">MEQFKRWISAQLETLGWEHTQPLQLNSLSGDAGFREYFRVSTTPPLLAVKAPVETENSRSFVSLAKHLRKNGVHAPQVVGVDYDQGWLLVEDFGDELLLSVLERDRESAQEQYGEALMSLLALQQCGPLEPPIPIYERELLWREMELFRQWFVISLLNYELSSDEHILLDAFFESVIASALSQPRVLVHRDFHSRNLIVRGSQSHGVIDFQDAVWGPVTYDLVSLLRDCYIRWSPEQVRRWACGYANMAIEVGVMKPVVQSTFQRWFDLMGVQRHIKVLGIFARLSLRDGKPSYLDDLPLVTRYIMEACEQHEECRPFLTWFKATILPKMTEQPWYQEVSKAGDSPTQ</sequence>
<comment type="caution">
    <text evidence="2">The sequence shown here is derived from an EMBL/GenBank/DDBJ whole genome shotgun (WGS) entry which is preliminary data.</text>
</comment>
<dbReference type="EMBL" id="BSPD01000031">
    <property type="protein sequence ID" value="GLS25620.1"/>
    <property type="molecule type" value="Genomic_DNA"/>
</dbReference>
<feature type="domain" description="Aminoglycoside phosphotransferase" evidence="1">
    <location>
        <begin position="27"/>
        <end position="245"/>
    </location>
</feature>
<protein>
    <submittedName>
        <fullName evidence="2">Phosphotransferase</fullName>
    </submittedName>
</protein>
<dbReference type="Gene3D" id="3.90.1200.10">
    <property type="match status" value="1"/>
</dbReference>
<gene>
    <name evidence="2" type="ORF">GCM10007877_13340</name>
</gene>
<dbReference type="AlphaFoldDB" id="A0AA37T1Y7"/>
<dbReference type="InterPro" id="IPR002575">
    <property type="entry name" value="Aminoglycoside_PTrfase"/>
</dbReference>
<proteinExistence type="predicted"/>
<dbReference type="SUPFAM" id="SSF56112">
    <property type="entry name" value="Protein kinase-like (PK-like)"/>
    <property type="match status" value="1"/>
</dbReference>
<dbReference type="Pfam" id="PF01636">
    <property type="entry name" value="APH"/>
    <property type="match status" value="1"/>
</dbReference>
<reference evidence="2 3" key="1">
    <citation type="journal article" date="2014" name="Int. J. Syst. Evol. Microbiol.">
        <title>Complete genome sequence of Corynebacterium casei LMG S-19264T (=DSM 44701T), isolated from a smear-ripened cheese.</title>
        <authorList>
            <consortium name="US DOE Joint Genome Institute (JGI-PGF)"/>
            <person name="Walter F."/>
            <person name="Albersmeier A."/>
            <person name="Kalinowski J."/>
            <person name="Ruckert C."/>
        </authorList>
    </citation>
    <scope>NUCLEOTIDE SEQUENCE [LARGE SCALE GENOMIC DNA]</scope>
    <source>
        <strain evidence="2 3">NBRC 110095</strain>
    </source>
</reference>
<evidence type="ECO:0000313" key="2">
    <source>
        <dbReference type="EMBL" id="GLS25620.1"/>
    </source>
</evidence>
<dbReference type="Proteomes" id="UP001156870">
    <property type="component" value="Unassembled WGS sequence"/>
</dbReference>
<dbReference type="InterPro" id="IPR011009">
    <property type="entry name" value="Kinase-like_dom_sf"/>
</dbReference>
<dbReference type="RefSeq" id="WP_232594152.1">
    <property type="nucleotide sequence ID" value="NZ_BSPD01000031.1"/>
</dbReference>
<evidence type="ECO:0000313" key="3">
    <source>
        <dbReference type="Proteomes" id="UP001156870"/>
    </source>
</evidence>
<organism evidence="2 3">
    <name type="scientific">Marinibactrum halimedae</name>
    <dbReference type="NCBI Taxonomy" id="1444977"/>
    <lineage>
        <taxon>Bacteria</taxon>
        <taxon>Pseudomonadati</taxon>
        <taxon>Pseudomonadota</taxon>
        <taxon>Gammaproteobacteria</taxon>
        <taxon>Cellvibrionales</taxon>
        <taxon>Cellvibrionaceae</taxon>
        <taxon>Marinibactrum</taxon>
    </lineage>
</organism>
<name>A0AA37T1Y7_9GAMM</name>
<evidence type="ECO:0000259" key="1">
    <source>
        <dbReference type="Pfam" id="PF01636"/>
    </source>
</evidence>